<dbReference type="AlphaFoldDB" id="A0A9Q0LXY9"/>
<evidence type="ECO:0000256" key="1">
    <source>
        <dbReference type="ARBA" id="ARBA00004606"/>
    </source>
</evidence>
<comment type="pathway">
    <text evidence="2">Protein modification; protein glycosylation.</text>
</comment>
<feature type="region of interest" description="Disordered" evidence="11">
    <location>
        <begin position="13"/>
        <end position="47"/>
    </location>
</feature>
<evidence type="ECO:0000256" key="8">
    <source>
        <dbReference type="ARBA" id="ARBA00022989"/>
    </source>
</evidence>
<evidence type="ECO:0000313" key="15">
    <source>
        <dbReference type="EMBL" id="KAJ6215519.1"/>
    </source>
</evidence>
<evidence type="ECO:0000256" key="4">
    <source>
        <dbReference type="ARBA" id="ARBA00022676"/>
    </source>
</evidence>
<feature type="transmembrane region" description="Helical" evidence="12">
    <location>
        <begin position="94"/>
        <end position="111"/>
    </location>
</feature>
<evidence type="ECO:0000256" key="12">
    <source>
        <dbReference type="SAM" id="Phobius"/>
    </source>
</evidence>
<keyword evidence="8 12" id="KW-1133">Transmembrane helix</keyword>
<keyword evidence="5" id="KW-0808">Transferase</keyword>
<keyword evidence="6 12" id="KW-0812">Transmembrane</keyword>
<dbReference type="GO" id="GO:0005975">
    <property type="term" value="P:carbohydrate metabolic process"/>
    <property type="evidence" value="ECO:0007669"/>
    <property type="project" value="InterPro"/>
</dbReference>
<name>A0A9Q0LXY9_BLOTA</name>
<sequence length="517" mass="61185">MSSFFRLFRRSNRHRRHHQNGRRVLSYRSSASSATKTNSNLIRNHRKFSQKPLSNQYKMIKCNEYDIDVSSSSSTSKSLLETNLIRQLLRRTRYPLLLFCFVFFFVIQFRANHYVVTSTSNNMMPMMINTLNRNGTSFNSTIINNHNNLNLNNHLNLTTKPITIKPIIDVAHNNNNCTNCTIIDSCPSKPNKLVGRLKVLTNPPSMIEMESKLNQISIGGRFRPDQCRPRDRVAIIVPYRDREQHLRTFLWNMHPMLMRQNIDYAIYIVEQYGNDRFNRAKLMNVGFLEAGKQYDYDCYIFHDVDLIPEDDRNLYTCPKQPRHMSVAVDKFRYRLPYKDLFGGVSALTREQFLTVNGFSNEFWGWGGEDDDMSNRVRHHHYKIERYPKEIARYTMLKHDQDAPSADRYYCWIKMKFVFLYLFYLYSRFKKLYNGWRRFQTDGINNTQYEVIDITFKKLYTLISVDVLAPPSIAKSSKNGYHKKHVFNAASASATAHKRRTRFYAYQHPSSLFSHRFH</sequence>
<dbReference type="PANTHER" id="PTHR19300">
    <property type="entry name" value="BETA-1,4-GALACTOSYLTRANSFERASE"/>
    <property type="match status" value="1"/>
</dbReference>
<evidence type="ECO:0000256" key="2">
    <source>
        <dbReference type="ARBA" id="ARBA00004922"/>
    </source>
</evidence>
<comment type="caution">
    <text evidence="15">The sequence shown here is derived from an EMBL/GenBank/DDBJ whole genome shotgun (WGS) entry which is preliminary data.</text>
</comment>
<feature type="compositionally biased region" description="Low complexity" evidence="11">
    <location>
        <begin position="29"/>
        <end position="40"/>
    </location>
</feature>
<proteinExistence type="inferred from homology"/>
<evidence type="ECO:0008006" key="17">
    <source>
        <dbReference type="Google" id="ProtNLM"/>
    </source>
</evidence>
<evidence type="ECO:0000259" key="13">
    <source>
        <dbReference type="Pfam" id="PF02709"/>
    </source>
</evidence>
<dbReference type="InterPro" id="IPR027995">
    <property type="entry name" value="Galactosyl_T_N"/>
</dbReference>
<evidence type="ECO:0000256" key="5">
    <source>
        <dbReference type="ARBA" id="ARBA00022679"/>
    </source>
</evidence>
<dbReference type="PANTHER" id="PTHR19300:SF57">
    <property type="entry name" value="BETA-1,4-N-ACETYLGALACTOSAMINYLTRANSFERASE"/>
    <property type="match status" value="1"/>
</dbReference>
<dbReference type="GO" id="GO:0005794">
    <property type="term" value="C:Golgi apparatus"/>
    <property type="evidence" value="ECO:0007669"/>
    <property type="project" value="TreeGrafter"/>
</dbReference>
<evidence type="ECO:0000256" key="6">
    <source>
        <dbReference type="ARBA" id="ARBA00022692"/>
    </source>
</evidence>
<protein>
    <recommendedName>
        <fullName evidence="17">Beta-1,4-N-acetylgalactosaminyltransferase bre-4-like</fullName>
    </recommendedName>
</protein>
<dbReference type="InterPro" id="IPR027791">
    <property type="entry name" value="Galactosyl_T_C"/>
</dbReference>
<dbReference type="GO" id="GO:0033842">
    <property type="term" value="F:N-acetyl-beta-glucosaminyl-derivative 4-beta-N-acetylgalactosaminyltransferase activity"/>
    <property type="evidence" value="ECO:0007669"/>
    <property type="project" value="TreeGrafter"/>
</dbReference>
<evidence type="ECO:0000313" key="16">
    <source>
        <dbReference type="Proteomes" id="UP001142055"/>
    </source>
</evidence>
<accession>A0A9Q0LXY9</accession>
<dbReference type="PRINTS" id="PR02050">
    <property type="entry name" value="B14GALTRFASE"/>
</dbReference>
<dbReference type="SUPFAM" id="SSF53448">
    <property type="entry name" value="Nucleotide-diphospho-sugar transferases"/>
    <property type="match status" value="1"/>
</dbReference>
<evidence type="ECO:0000256" key="3">
    <source>
        <dbReference type="ARBA" id="ARBA00005735"/>
    </source>
</evidence>
<dbReference type="GO" id="GO:0016020">
    <property type="term" value="C:membrane"/>
    <property type="evidence" value="ECO:0007669"/>
    <property type="project" value="UniProtKB-SubCell"/>
</dbReference>
<dbReference type="Gene3D" id="3.90.550.10">
    <property type="entry name" value="Spore Coat Polysaccharide Biosynthesis Protein SpsA, Chain A"/>
    <property type="match status" value="1"/>
</dbReference>
<evidence type="ECO:0000256" key="11">
    <source>
        <dbReference type="SAM" id="MobiDB-lite"/>
    </source>
</evidence>
<keyword evidence="4" id="KW-0328">Glycosyltransferase</keyword>
<evidence type="ECO:0000256" key="9">
    <source>
        <dbReference type="ARBA" id="ARBA00023136"/>
    </source>
</evidence>
<dbReference type="GO" id="GO:0006688">
    <property type="term" value="P:glycosphingolipid biosynthetic process"/>
    <property type="evidence" value="ECO:0007669"/>
    <property type="project" value="TreeGrafter"/>
</dbReference>
<feature type="domain" description="Galactosyltransferase N-terminal" evidence="14">
    <location>
        <begin position="186"/>
        <end position="318"/>
    </location>
</feature>
<evidence type="ECO:0000256" key="7">
    <source>
        <dbReference type="ARBA" id="ARBA00022968"/>
    </source>
</evidence>
<evidence type="ECO:0000256" key="10">
    <source>
        <dbReference type="ARBA" id="ARBA00023180"/>
    </source>
</evidence>
<keyword evidence="10" id="KW-0325">Glycoprotein</keyword>
<keyword evidence="7" id="KW-0735">Signal-anchor</keyword>
<comment type="similarity">
    <text evidence="3">Belongs to the glycosyltransferase 7 family.</text>
</comment>
<dbReference type="CDD" id="cd00899">
    <property type="entry name" value="b4GalT"/>
    <property type="match status" value="1"/>
</dbReference>
<dbReference type="EMBL" id="JAPWDV010000004">
    <property type="protein sequence ID" value="KAJ6215519.1"/>
    <property type="molecule type" value="Genomic_DNA"/>
</dbReference>
<dbReference type="InterPro" id="IPR003859">
    <property type="entry name" value="Galactosyl_T"/>
</dbReference>
<dbReference type="Proteomes" id="UP001142055">
    <property type="component" value="Chromosome 4"/>
</dbReference>
<keyword evidence="16" id="KW-1185">Reference proteome</keyword>
<keyword evidence="9 12" id="KW-0472">Membrane</keyword>
<reference evidence="15" key="1">
    <citation type="submission" date="2022-12" db="EMBL/GenBank/DDBJ databases">
        <title>Genome assemblies of Blomia tropicalis.</title>
        <authorList>
            <person name="Cui Y."/>
        </authorList>
    </citation>
    <scope>NUCLEOTIDE SEQUENCE</scope>
    <source>
        <tissue evidence="15">Adult mites</tissue>
    </source>
</reference>
<dbReference type="Pfam" id="PF13733">
    <property type="entry name" value="Glyco_transf_7N"/>
    <property type="match status" value="1"/>
</dbReference>
<feature type="domain" description="Galactosyltransferase C-terminal" evidence="13">
    <location>
        <begin position="322"/>
        <end position="399"/>
    </location>
</feature>
<organism evidence="15 16">
    <name type="scientific">Blomia tropicalis</name>
    <name type="common">Mite</name>
    <dbReference type="NCBI Taxonomy" id="40697"/>
    <lineage>
        <taxon>Eukaryota</taxon>
        <taxon>Metazoa</taxon>
        <taxon>Ecdysozoa</taxon>
        <taxon>Arthropoda</taxon>
        <taxon>Chelicerata</taxon>
        <taxon>Arachnida</taxon>
        <taxon>Acari</taxon>
        <taxon>Acariformes</taxon>
        <taxon>Sarcoptiformes</taxon>
        <taxon>Astigmata</taxon>
        <taxon>Glycyphagoidea</taxon>
        <taxon>Echimyopodidae</taxon>
        <taxon>Blomia</taxon>
    </lineage>
</organism>
<comment type="subcellular location">
    <subcellularLocation>
        <location evidence="1">Membrane</location>
        <topology evidence="1">Single-pass type II membrane protein</topology>
    </subcellularLocation>
</comment>
<dbReference type="InterPro" id="IPR029044">
    <property type="entry name" value="Nucleotide-diphossugar_trans"/>
</dbReference>
<gene>
    <name evidence="15" type="ORF">RDWZM_010019</name>
</gene>
<dbReference type="Pfam" id="PF02709">
    <property type="entry name" value="Glyco_transf_7C"/>
    <property type="match status" value="1"/>
</dbReference>
<evidence type="ECO:0000259" key="14">
    <source>
        <dbReference type="Pfam" id="PF13733"/>
    </source>
</evidence>
<dbReference type="GO" id="GO:0008378">
    <property type="term" value="F:galactosyltransferase activity"/>
    <property type="evidence" value="ECO:0007669"/>
    <property type="project" value="TreeGrafter"/>
</dbReference>